<dbReference type="GO" id="GO:0005886">
    <property type="term" value="C:plasma membrane"/>
    <property type="evidence" value="ECO:0007669"/>
    <property type="project" value="UniProtKB-SubCell"/>
</dbReference>
<evidence type="ECO:0000256" key="5">
    <source>
        <dbReference type="ARBA" id="ARBA00022741"/>
    </source>
</evidence>
<dbReference type="PROSITE" id="PS00211">
    <property type="entry name" value="ABC_TRANSPORTER_1"/>
    <property type="match status" value="1"/>
</dbReference>
<evidence type="ECO:0000256" key="4">
    <source>
        <dbReference type="ARBA" id="ARBA00022475"/>
    </source>
</evidence>
<dbReference type="SMART" id="SM00382">
    <property type="entry name" value="AAA"/>
    <property type="match status" value="1"/>
</dbReference>
<protein>
    <submittedName>
        <fullName evidence="9">Oligopeptide transport ATP-binding protein OppD</fullName>
    </submittedName>
</protein>
<proteinExistence type="inferred from homology"/>
<dbReference type="NCBIfam" id="TIGR01727">
    <property type="entry name" value="oligo_HPY"/>
    <property type="match status" value="1"/>
</dbReference>
<dbReference type="InterPro" id="IPR017871">
    <property type="entry name" value="ABC_transporter-like_CS"/>
</dbReference>
<dbReference type="InterPro" id="IPR003439">
    <property type="entry name" value="ABC_transporter-like_ATP-bd"/>
</dbReference>
<dbReference type="RefSeq" id="WP_339094858.1">
    <property type="nucleotide sequence ID" value="NZ_LR743508.1"/>
</dbReference>
<evidence type="ECO:0000313" key="9">
    <source>
        <dbReference type="EMBL" id="CAA2110387.1"/>
    </source>
</evidence>
<gene>
    <name evidence="9" type="primary">oppD_7</name>
    <name evidence="9" type="ORF">VVAX_06631</name>
</gene>
<dbReference type="PANTHER" id="PTHR43297:SF2">
    <property type="entry name" value="DIPEPTIDE TRANSPORT ATP-BINDING PROTEIN DPPD"/>
    <property type="match status" value="1"/>
</dbReference>
<dbReference type="GO" id="GO:0005524">
    <property type="term" value="F:ATP binding"/>
    <property type="evidence" value="ECO:0007669"/>
    <property type="project" value="UniProtKB-KW"/>
</dbReference>
<dbReference type="Pfam" id="PF08352">
    <property type="entry name" value="oligo_HPY"/>
    <property type="match status" value="1"/>
</dbReference>
<dbReference type="InterPro" id="IPR003593">
    <property type="entry name" value="AAA+_ATPase"/>
</dbReference>
<evidence type="ECO:0000256" key="3">
    <source>
        <dbReference type="ARBA" id="ARBA00022448"/>
    </source>
</evidence>
<keyword evidence="6 9" id="KW-0067">ATP-binding</keyword>
<accession>A0A679JSS5</accession>
<dbReference type="SUPFAM" id="SSF52540">
    <property type="entry name" value="P-loop containing nucleoside triphosphate hydrolases"/>
    <property type="match status" value="1"/>
</dbReference>
<reference evidence="9" key="1">
    <citation type="submission" date="2019-12" db="EMBL/GenBank/DDBJ databases">
        <authorList>
            <person name="Cremers G."/>
        </authorList>
    </citation>
    <scope>NUCLEOTIDE SEQUENCE</scope>
    <source>
        <strain evidence="9">Vvax</strain>
    </source>
</reference>
<dbReference type="GO" id="GO:0016887">
    <property type="term" value="F:ATP hydrolysis activity"/>
    <property type="evidence" value="ECO:0007669"/>
    <property type="project" value="InterPro"/>
</dbReference>
<evidence type="ECO:0000256" key="7">
    <source>
        <dbReference type="ARBA" id="ARBA00023136"/>
    </source>
</evidence>
<dbReference type="InterPro" id="IPR050388">
    <property type="entry name" value="ABC_Ni/Peptide_Import"/>
</dbReference>
<name>A0A679JSS5_VARPD</name>
<evidence type="ECO:0000256" key="6">
    <source>
        <dbReference type="ARBA" id="ARBA00022840"/>
    </source>
</evidence>
<comment type="subcellular location">
    <subcellularLocation>
        <location evidence="1">Cell inner membrane</location>
        <topology evidence="1">Peripheral membrane protein</topology>
    </subcellularLocation>
</comment>
<keyword evidence="4" id="KW-1003">Cell membrane</keyword>
<dbReference type="EMBL" id="LR743508">
    <property type="protein sequence ID" value="CAA2110387.1"/>
    <property type="molecule type" value="Genomic_DNA"/>
</dbReference>
<dbReference type="FunFam" id="3.40.50.300:FF:000016">
    <property type="entry name" value="Oligopeptide ABC transporter ATP-binding component"/>
    <property type="match status" value="1"/>
</dbReference>
<dbReference type="PROSITE" id="PS50893">
    <property type="entry name" value="ABC_TRANSPORTER_2"/>
    <property type="match status" value="1"/>
</dbReference>
<keyword evidence="7" id="KW-0472">Membrane</keyword>
<dbReference type="PANTHER" id="PTHR43297">
    <property type="entry name" value="OLIGOPEPTIDE TRANSPORT ATP-BINDING PROTEIN APPD"/>
    <property type="match status" value="1"/>
</dbReference>
<keyword evidence="5" id="KW-0547">Nucleotide-binding</keyword>
<evidence type="ECO:0000256" key="1">
    <source>
        <dbReference type="ARBA" id="ARBA00004417"/>
    </source>
</evidence>
<dbReference type="AlphaFoldDB" id="A0A679JSS5"/>
<comment type="similarity">
    <text evidence="2">Belongs to the ABC transporter superfamily.</text>
</comment>
<evidence type="ECO:0000256" key="2">
    <source>
        <dbReference type="ARBA" id="ARBA00005417"/>
    </source>
</evidence>
<feature type="domain" description="ABC transporter" evidence="8">
    <location>
        <begin position="6"/>
        <end position="260"/>
    </location>
</feature>
<dbReference type="InterPro" id="IPR013563">
    <property type="entry name" value="Oligopep_ABC_C"/>
</dbReference>
<sequence length="337" mass="36440">MTAPMLEVEGLTLRFRTPTGLVNVLDRVGFTLQAGETLGLVGESGSGKSVTALALAGLLDARAQTQARTLRFQGRSLLDSRGEPDTAAWQGLRGRRIGFVFQSPRRALHPLRTIGDQLQQVLQVHRGLKASAARQEALAWIERVGLSEPARRFKAHAHELSGGQCQRVMIALALAGEPELLIADEPTTGLDVSTQARVLDLIAALARERRLATLLITHDLALAAQRCARIAVMHAGQLVETLPSRGLRDGAAHPYTRQLLRATPQSAATLGDLRSVHGVLPDLTRTDLPACRFAERCDRADARCHAQASPRTRLTGPHALACWHPVQFVHPPLPIAA</sequence>
<evidence type="ECO:0000259" key="8">
    <source>
        <dbReference type="PROSITE" id="PS50893"/>
    </source>
</evidence>
<dbReference type="GO" id="GO:0015833">
    <property type="term" value="P:peptide transport"/>
    <property type="evidence" value="ECO:0007669"/>
    <property type="project" value="InterPro"/>
</dbReference>
<keyword evidence="3" id="KW-0813">Transport</keyword>
<dbReference type="InterPro" id="IPR027417">
    <property type="entry name" value="P-loop_NTPase"/>
</dbReference>
<dbReference type="Gene3D" id="3.40.50.300">
    <property type="entry name" value="P-loop containing nucleotide triphosphate hydrolases"/>
    <property type="match status" value="1"/>
</dbReference>
<dbReference type="GO" id="GO:0055085">
    <property type="term" value="P:transmembrane transport"/>
    <property type="evidence" value="ECO:0007669"/>
    <property type="project" value="UniProtKB-ARBA"/>
</dbReference>
<dbReference type="Pfam" id="PF00005">
    <property type="entry name" value="ABC_tran"/>
    <property type="match status" value="1"/>
</dbReference>
<organism evidence="9">
    <name type="scientific">Variovorax paradoxus</name>
    <dbReference type="NCBI Taxonomy" id="34073"/>
    <lineage>
        <taxon>Bacteria</taxon>
        <taxon>Pseudomonadati</taxon>
        <taxon>Pseudomonadota</taxon>
        <taxon>Betaproteobacteria</taxon>
        <taxon>Burkholderiales</taxon>
        <taxon>Comamonadaceae</taxon>
        <taxon>Variovorax</taxon>
    </lineage>
</organism>
<dbReference type="CDD" id="cd03257">
    <property type="entry name" value="ABC_NikE_OppD_transporters"/>
    <property type="match status" value="1"/>
</dbReference>